<dbReference type="AlphaFoldDB" id="A0AAE0ZWV8"/>
<accession>A0AAE0ZWV8</accession>
<protein>
    <submittedName>
        <fullName evidence="1">Uncharacterized protein</fullName>
    </submittedName>
</protein>
<proteinExistence type="predicted"/>
<keyword evidence="2" id="KW-1185">Reference proteome</keyword>
<gene>
    <name evidence="1" type="ORF">RRG08_024585</name>
</gene>
<evidence type="ECO:0000313" key="2">
    <source>
        <dbReference type="Proteomes" id="UP001283361"/>
    </source>
</evidence>
<dbReference type="EMBL" id="JAWDGP010003173">
    <property type="protein sequence ID" value="KAK3776808.1"/>
    <property type="molecule type" value="Genomic_DNA"/>
</dbReference>
<name>A0AAE0ZWV8_9GAST</name>
<dbReference type="Proteomes" id="UP001283361">
    <property type="component" value="Unassembled WGS sequence"/>
</dbReference>
<organism evidence="1 2">
    <name type="scientific">Elysia crispata</name>
    <name type="common">lettuce slug</name>
    <dbReference type="NCBI Taxonomy" id="231223"/>
    <lineage>
        <taxon>Eukaryota</taxon>
        <taxon>Metazoa</taxon>
        <taxon>Spiralia</taxon>
        <taxon>Lophotrochozoa</taxon>
        <taxon>Mollusca</taxon>
        <taxon>Gastropoda</taxon>
        <taxon>Heterobranchia</taxon>
        <taxon>Euthyneura</taxon>
        <taxon>Panpulmonata</taxon>
        <taxon>Sacoglossa</taxon>
        <taxon>Placobranchoidea</taxon>
        <taxon>Plakobranchidae</taxon>
        <taxon>Elysia</taxon>
    </lineage>
</organism>
<reference evidence="1" key="1">
    <citation type="journal article" date="2023" name="G3 (Bethesda)">
        <title>A reference genome for the long-term kleptoplast-retaining sea slug Elysia crispata morphotype clarki.</title>
        <authorList>
            <person name="Eastman K.E."/>
            <person name="Pendleton A.L."/>
            <person name="Shaikh M.A."/>
            <person name="Suttiyut T."/>
            <person name="Ogas R."/>
            <person name="Tomko P."/>
            <person name="Gavelis G."/>
            <person name="Widhalm J.R."/>
            <person name="Wisecaver J.H."/>
        </authorList>
    </citation>
    <scope>NUCLEOTIDE SEQUENCE</scope>
    <source>
        <strain evidence="1">ECLA1</strain>
    </source>
</reference>
<comment type="caution">
    <text evidence="1">The sequence shown here is derived from an EMBL/GenBank/DDBJ whole genome shotgun (WGS) entry which is preliminary data.</text>
</comment>
<sequence length="89" mass="10443">MYIWKYDIPSSQGYGLEESDTINLFFSWELNLDPQPVALRPSKELMTFQCQMESRLPEYISVFAGPYLPYQLEPCVRLPVIYVSDKDKI</sequence>
<evidence type="ECO:0000313" key="1">
    <source>
        <dbReference type="EMBL" id="KAK3776808.1"/>
    </source>
</evidence>